<evidence type="ECO:0000313" key="1">
    <source>
        <dbReference type="EMBL" id="EAS51101.1"/>
    </source>
</evidence>
<dbReference type="OrthoDB" id="5465469at2"/>
<protein>
    <recommendedName>
        <fullName evidence="3">Glycosyltransferase</fullName>
    </recommendedName>
</protein>
<dbReference type="RefSeq" id="WP_009209746.1">
    <property type="nucleotide sequence ID" value="NZ_BBWP01000026.1"/>
</dbReference>
<dbReference type="Proteomes" id="UP000000321">
    <property type="component" value="Unassembled WGS sequence"/>
</dbReference>
<name>Q1YND0_AURMS</name>
<sequence>MRVISLSTIPSRFEEIGPTLETLLTQTGHIDEVRLYVPQVYRRFPDYDGSVPKVPTGISIFRPDHDLGPASKILFAAKDLRDTDAQILFCDDDQIYGADWAEQLFEEQAKRPNECVALFGKLLSPETGRTTCGREGATRRNSNFDWQYRVAKLRHQLSRLGGSPQLAPSRRRIGKSGYADILLGYGGVVVRPRFFDEQSYTIPPVLWSVDDFWLSGMLARNGVPIWLPADFFAPLGSSASDIESLFSATIDNADRKAANAACVRYMQETFGVWQ</sequence>
<organism evidence="1 2">
    <name type="scientific">Aurantimonas manganoxydans (strain ATCC BAA-1229 / DSM 21871 / SI85-9A1)</name>
    <dbReference type="NCBI Taxonomy" id="287752"/>
    <lineage>
        <taxon>Bacteria</taxon>
        <taxon>Pseudomonadati</taxon>
        <taxon>Pseudomonadota</taxon>
        <taxon>Alphaproteobacteria</taxon>
        <taxon>Hyphomicrobiales</taxon>
        <taxon>Aurantimonadaceae</taxon>
        <taxon>Aurantimonas</taxon>
    </lineage>
</organism>
<gene>
    <name evidence="1" type="ORF">SI859A1_01909</name>
</gene>
<proteinExistence type="predicted"/>
<evidence type="ECO:0008006" key="3">
    <source>
        <dbReference type="Google" id="ProtNLM"/>
    </source>
</evidence>
<dbReference type="AlphaFoldDB" id="Q1YND0"/>
<reference evidence="1 2" key="1">
    <citation type="journal article" date="2008" name="Appl. Environ. Microbiol.">
        <title>Genomic insights into Mn(II) oxidation by the marine alphaproteobacterium Aurantimonas sp. strain SI85-9A1.</title>
        <authorList>
            <person name="Dick G.J."/>
            <person name="Podell S."/>
            <person name="Johnson H.A."/>
            <person name="Rivera-Espinoza Y."/>
            <person name="Bernier-Latmani R."/>
            <person name="McCarthy J.K."/>
            <person name="Torpey J.W."/>
            <person name="Clement B.G."/>
            <person name="Gaasterland T."/>
            <person name="Tebo B.M."/>
        </authorList>
    </citation>
    <scope>NUCLEOTIDE SEQUENCE [LARGE SCALE GENOMIC DNA]</scope>
    <source>
        <strain evidence="1 2">SI85-9A1</strain>
    </source>
</reference>
<comment type="caution">
    <text evidence="1">The sequence shown here is derived from an EMBL/GenBank/DDBJ whole genome shotgun (WGS) entry which is preliminary data.</text>
</comment>
<evidence type="ECO:0000313" key="2">
    <source>
        <dbReference type="Proteomes" id="UP000000321"/>
    </source>
</evidence>
<keyword evidence="2" id="KW-1185">Reference proteome</keyword>
<dbReference type="InterPro" id="IPR029044">
    <property type="entry name" value="Nucleotide-diphossugar_trans"/>
</dbReference>
<dbReference type="BioCyc" id="AURANTIMONAS:SI859A1_01909-MONOMER"/>
<dbReference type="EMBL" id="AAPJ01000001">
    <property type="protein sequence ID" value="EAS51101.1"/>
    <property type="molecule type" value="Genomic_DNA"/>
</dbReference>
<accession>Q1YND0</accession>
<dbReference type="HOGENOM" id="CLU_1014951_0_0_5"/>
<dbReference type="SUPFAM" id="SSF53448">
    <property type="entry name" value="Nucleotide-diphospho-sugar transferases"/>
    <property type="match status" value="1"/>
</dbReference>